<keyword evidence="3" id="KW-1185">Reference proteome</keyword>
<dbReference type="EMBL" id="FJOG01000018">
    <property type="protein sequence ID" value="CZR61492.1"/>
    <property type="molecule type" value="Genomic_DNA"/>
</dbReference>
<dbReference type="Proteomes" id="UP000184330">
    <property type="component" value="Unassembled WGS sequence"/>
</dbReference>
<dbReference type="SUPFAM" id="SSF53335">
    <property type="entry name" value="S-adenosyl-L-methionine-dependent methyltransferases"/>
    <property type="match status" value="1"/>
</dbReference>
<sequence>MASITENHRDPKDKYPGPRNTPEALRLHAQHDLACHALGGLKLCPVDTTRPRLQILDSGTSDGHFLSSLIPLLPNPETCSLIGMDIAPFPPPKDLPSNIILQKQNVLEEWPKDWEGTFDFVHQRAVLSNARTFKIGVDVVKRLIGLTKKGGYIQLVDGITLTGPINMMPDPGLRLREMLGEAGGPTNLGWKEGICILGKGAGSKELEEAGRVQIEGLFGVIVPLMGTMKDPPMSGEELEVLRPEVFRKAEEEGVEMRWYAAWGQRM</sequence>
<dbReference type="Gene3D" id="3.40.50.150">
    <property type="entry name" value="Vaccinia Virus protein VP39"/>
    <property type="match status" value="1"/>
</dbReference>
<organism evidence="2 3">
    <name type="scientific">Phialocephala subalpina</name>
    <dbReference type="NCBI Taxonomy" id="576137"/>
    <lineage>
        <taxon>Eukaryota</taxon>
        <taxon>Fungi</taxon>
        <taxon>Dikarya</taxon>
        <taxon>Ascomycota</taxon>
        <taxon>Pezizomycotina</taxon>
        <taxon>Leotiomycetes</taxon>
        <taxon>Helotiales</taxon>
        <taxon>Mollisiaceae</taxon>
        <taxon>Phialocephala</taxon>
        <taxon>Phialocephala fortinii species complex</taxon>
    </lineage>
</organism>
<dbReference type="InterPro" id="IPR029063">
    <property type="entry name" value="SAM-dependent_MTases_sf"/>
</dbReference>
<evidence type="ECO:0008006" key="4">
    <source>
        <dbReference type="Google" id="ProtNLM"/>
    </source>
</evidence>
<dbReference type="AlphaFoldDB" id="A0A1L7X902"/>
<dbReference type="STRING" id="576137.A0A1L7X902"/>
<proteinExistence type="predicted"/>
<evidence type="ECO:0000313" key="2">
    <source>
        <dbReference type="EMBL" id="CZR61492.1"/>
    </source>
</evidence>
<reference evidence="2 3" key="1">
    <citation type="submission" date="2016-03" db="EMBL/GenBank/DDBJ databases">
        <authorList>
            <person name="Ploux O."/>
        </authorList>
    </citation>
    <scope>NUCLEOTIDE SEQUENCE [LARGE SCALE GENOMIC DNA]</scope>
    <source>
        <strain evidence="2 3">UAMH 11012</strain>
    </source>
</reference>
<evidence type="ECO:0000313" key="3">
    <source>
        <dbReference type="Proteomes" id="UP000184330"/>
    </source>
</evidence>
<feature type="region of interest" description="Disordered" evidence="1">
    <location>
        <begin position="1"/>
        <end position="22"/>
    </location>
</feature>
<name>A0A1L7X902_9HELO</name>
<accession>A0A1L7X902</accession>
<gene>
    <name evidence="2" type="ORF">PAC_11389</name>
</gene>
<protein>
    <recommendedName>
        <fullName evidence="4">Methyltransferase</fullName>
    </recommendedName>
</protein>
<feature type="compositionally biased region" description="Basic and acidic residues" evidence="1">
    <location>
        <begin position="1"/>
        <end position="16"/>
    </location>
</feature>
<evidence type="ECO:0000256" key="1">
    <source>
        <dbReference type="SAM" id="MobiDB-lite"/>
    </source>
</evidence>
<dbReference type="OrthoDB" id="184880at2759"/>